<feature type="compositionally biased region" description="Polar residues" evidence="1">
    <location>
        <begin position="144"/>
        <end position="157"/>
    </location>
</feature>
<accession>A0A1X2GPT4</accession>
<proteinExistence type="predicted"/>
<dbReference type="EMBL" id="MCGT01000006">
    <property type="protein sequence ID" value="ORX58766.1"/>
    <property type="molecule type" value="Genomic_DNA"/>
</dbReference>
<sequence>MPVVSQLQEAFAIAGSNLDERRKAVAQWTTVGSCDWYYYQGLILLQELSGLVQNQTTVRAPTAQEQVLMTQLDDHFTKAKKQYGPTQSDVTLLESRFYLLTWYINQPAASTYMNTMLSLQLPSDRPNRRTSTSEPRPNFRRNPRQASVTQDENSASLQPHLPSVLDASLLDLRSVFQELLKNKDSFSVTPAVWSLLIKDAWSTLRETDQLNFLQSVVSNGPLPEDINIVDFIVDYWKRTNASARGGGWDIQLATFNFTLKQLDQLFSKMSSFFKTPSDFRSSLINTYLQKLVPDSYLQGNAVITVESWNALDTPDGRAYLDKVDTFADKSLADGRPIKARVSFERLRMTLVAKKFDVNLLIVYLSQSFVKKGALPSLSPLPRNQKFGKLQHPYKHLENDIGNITIPLLGNCSVSSADEMSLIEHYVRGLVLQKKVSDLHVLDKYLDYDTYLDPLLARIMLTSQLGAGKDINQWISRLDRSATFENLEKASCIKFGLSTVHDEDREVKPDASLSLDVVLKNIPRLALRIFPLDLFNYWKAHASGFSIRNAGSISLDGLQPILEKDFDYSSLHTMHIHEETYQMNQLAPELFQGKRGVWLVDLVGGEHQARAIIHKGYLRHIEQKTPAGHLFLVLDEKNQTTPARIWYEKSFYEPDEHGNILIPYRTDQSQRGRCLFVTDDGYCQPIEFFHELETYYLESAFCVNKESMLPNKQATVVIKPTLNANGKPCSLSLLENVSLQITTTTDNDIPSSSNTPDIKISTDGIIEHTFTVPSSVARVEFLLEAKVKQVNGELKTVSSTYSYRHNISDLISNTYLRRDSQIGYYLLVLGKNGEPVPDVKLEVSFQLPLLNRDKVVSMQTSKEGRILLGKLPNVGQVTVNTLSFHSWSVNNDGQQSRLPSNLYWTENTPICLPYKQQIVDWCLYRNGAYGNVYEDLTQLLVKKDTLIEIPRGLPKGSYSLFTSDKRIELTVLGESVKLNNNPAWKGWVFDDQSYLKPSHMLTKPLVVDSLKVTRDHVTLQLNKNSPHCVAVVSANVFLPNLGDSVFSSMGSSVDAFQRNSASIYLPQLLRSVFLTGRTLSEEHQYILNREKAPKYVGSTLPDPSLLVYPEKKEKTVAKTRTNKEGNKHFVGDRGERSNNYGNFASRAFYDVGSILGNVFSNQIDFGFLCDTKPVFVIPVDPANGPCVIPTDKFGQGNFVQITLLSQEHIAGLEVTIPSENKALAMFDNRRLDHGLDIEGCYVRTKMTNVLSSCHQNASLTLDLAQHEFEIIGSQDDMLRHLTMLAPGCRSTLDEYKSVLLKWSTLSLDEKHANHAKLGCHEFNLWLKYKDTSYFDSHVRPCLQNKVQHDFMDAYLLDEDLTKYGERLVYFKKLSVLELALLCKRVPAAYPAVHRQFMQEVEKITSHQAFDTVLAGRALETNASINEMGFDGSDSYSEDVVTMAANLSGTLPQGEAVYSQLQAVPMAFSAPPPPMGFGAAVAGGAAAIGAGVSAQPASLFGGVAPKAKKMMMSLRSAAAPEADTLDDEEAEEEGLPDGDNDDAEYQDQLRELARERLKQREPYKYMEPTWKWAEQGYRDTTVLRGKISPFWLDYIENKLPLFLSKNIIYATNSFTEIMFALAVTDLPLSAAADYDLSAVPGKLTVNSKSTPVIVFCRDLRQLEKEDTNKLPSLLISQSFFDSSAYSVVDENTRLVDPDQLMTQTKYGWHVAVTNVTPKPVYSEITLQVPPGAIPLFGTRPCISKTITIKPYSTLHEVIGQFYFPVQGSFRTFPITISTTDEVKQSIDLLTSSPSTTLTVTDLYHVYDQTTGSKRGLSWAVVAANAPDQEVLEYLTSDDIELDKLDWSLVLSRMTNASFAEPLLKLLRTNKIYNKQLYGFGVYHLWSPVIVDLLHNESYLLLENTGTSFESPLVQWQPFDLGKQQVLDYFPIVNARAHSLASEPEIANQDLHDTYIDFIKYLTGKTSMVANDYLILTVYLLNQGRLADAHRVNGELKARLQQQGSASSIQMDYVDAYLATRPAVGGTVDWQQIKSLVAKHKDTSSKHWKDRFDALAKLARGVENDSMVDDLGGVGDHGLLDDETKMRRDPVFDFVIKDDRVVLRYANVTEAEVRFYKINAEVMFSNEPFLGQGNNKASLVSWFHANHVEKIDLTRPIDEIENVVMVDAEDDLPLTDWIAVHKVQPKQIALPIKLKGNLLIEIHAHGKSQRQTYMSNDLMVHVSEGYGLARVMKDQTPLAGVYVKVYAYLKHETSGGLFGRTVTKKSEFWKDGYTSLTGIFDYVSVTQGNPVVGQQDLKSAMDRVEKFALLFSSPEHGVVVKEAYPPL</sequence>
<reference evidence="2 3" key="1">
    <citation type="submission" date="2016-07" db="EMBL/GenBank/DDBJ databases">
        <title>Pervasive Adenine N6-methylation of Active Genes in Fungi.</title>
        <authorList>
            <consortium name="DOE Joint Genome Institute"/>
            <person name="Mondo S.J."/>
            <person name="Dannebaum R.O."/>
            <person name="Kuo R.C."/>
            <person name="Labutti K."/>
            <person name="Haridas S."/>
            <person name="Kuo A."/>
            <person name="Salamov A."/>
            <person name="Ahrendt S.R."/>
            <person name="Lipzen A."/>
            <person name="Sullivan W."/>
            <person name="Andreopoulos W.B."/>
            <person name="Clum A."/>
            <person name="Lindquist E."/>
            <person name="Daum C."/>
            <person name="Ramamoorthy G.K."/>
            <person name="Gryganskyi A."/>
            <person name="Culley D."/>
            <person name="Magnuson J.K."/>
            <person name="James T.Y."/>
            <person name="O'Malley M.A."/>
            <person name="Stajich J.E."/>
            <person name="Spatafora J.W."/>
            <person name="Visel A."/>
            <person name="Grigoriev I.V."/>
        </authorList>
    </citation>
    <scope>NUCLEOTIDE SEQUENCE [LARGE SCALE GENOMIC DNA]</scope>
    <source>
        <strain evidence="2 3">NRRL 3301</strain>
    </source>
</reference>
<organism evidence="2 3">
    <name type="scientific">Hesseltinella vesiculosa</name>
    <dbReference type="NCBI Taxonomy" id="101127"/>
    <lineage>
        <taxon>Eukaryota</taxon>
        <taxon>Fungi</taxon>
        <taxon>Fungi incertae sedis</taxon>
        <taxon>Mucoromycota</taxon>
        <taxon>Mucoromycotina</taxon>
        <taxon>Mucoromycetes</taxon>
        <taxon>Mucorales</taxon>
        <taxon>Cunninghamellaceae</taxon>
        <taxon>Hesseltinella</taxon>
    </lineage>
</organism>
<evidence type="ECO:0000313" key="3">
    <source>
        <dbReference type="Proteomes" id="UP000242146"/>
    </source>
</evidence>
<dbReference type="STRING" id="101127.A0A1X2GPT4"/>
<dbReference type="Proteomes" id="UP000242146">
    <property type="component" value="Unassembled WGS sequence"/>
</dbReference>
<feature type="region of interest" description="Disordered" evidence="1">
    <location>
        <begin position="120"/>
        <end position="157"/>
    </location>
</feature>
<evidence type="ECO:0000256" key="1">
    <source>
        <dbReference type="SAM" id="MobiDB-lite"/>
    </source>
</evidence>
<protein>
    <submittedName>
        <fullName evidence="2">Uncharacterized protein</fullName>
    </submittedName>
</protein>
<keyword evidence="3" id="KW-1185">Reference proteome</keyword>
<evidence type="ECO:0000313" key="2">
    <source>
        <dbReference type="EMBL" id="ORX58766.1"/>
    </source>
</evidence>
<feature type="region of interest" description="Disordered" evidence="1">
    <location>
        <begin position="1513"/>
        <end position="1541"/>
    </location>
</feature>
<gene>
    <name evidence="2" type="ORF">DM01DRAFT_1405397</name>
</gene>
<feature type="compositionally biased region" description="Acidic residues" evidence="1">
    <location>
        <begin position="1521"/>
        <end position="1541"/>
    </location>
</feature>
<comment type="caution">
    <text evidence="2">The sequence shown here is derived from an EMBL/GenBank/DDBJ whole genome shotgun (WGS) entry which is preliminary data.</text>
</comment>
<dbReference type="OrthoDB" id="17798at2759"/>
<name>A0A1X2GPT4_9FUNG</name>